<reference evidence="3" key="3">
    <citation type="submission" date="2025-09" db="UniProtKB">
        <authorList>
            <consortium name="Ensembl"/>
        </authorList>
    </citation>
    <scope>IDENTIFICATION</scope>
    <source>
        <strain evidence="3">Brown Norway</strain>
    </source>
</reference>
<feature type="domain" description="CFA20" evidence="2">
    <location>
        <begin position="121"/>
        <end position="252"/>
    </location>
</feature>
<dbReference type="GO" id="GO:0005814">
    <property type="term" value="C:centriole"/>
    <property type="evidence" value="ECO:0007669"/>
    <property type="project" value="Ensembl"/>
</dbReference>
<dbReference type="GO" id="GO:0005879">
    <property type="term" value="C:axonemal microtubule"/>
    <property type="evidence" value="ECO:0007669"/>
    <property type="project" value="Ensembl"/>
</dbReference>
<evidence type="ECO:0000256" key="1">
    <source>
        <dbReference type="SAM" id="MobiDB-lite"/>
    </source>
</evidence>
<feature type="compositionally biased region" description="Low complexity" evidence="1">
    <location>
        <begin position="83"/>
        <end position="94"/>
    </location>
</feature>
<dbReference type="GO" id="GO:2000147">
    <property type="term" value="P:positive regulation of cell motility"/>
    <property type="evidence" value="ECO:0007669"/>
    <property type="project" value="Ensembl"/>
</dbReference>
<dbReference type="InterPro" id="IPR007714">
    <property type="entry name" value="CFA20_dom"/>
</dbReference>
<keyword evidence="4" id="KW-1185">Reference proteome</keyword>
<name>A0A8I6A0V5_RAT</name>
<dbReference type="GO" id="GO:0036064">
    <property type="term" value="C:ciliary basal body"/>
    <property type="evidence" value="ECO:0007669"/>
    <property type="project" value="Ensembl"/>
</dbReference>
<dbReference type="GO" id="GO:0005654">
    <property type="term" value="C:nucleoplasm"/>
    <property type="evidence" value="ECO:0007669"/>
    <property type="project" value="Ensembl"/>
</dbReference>
<gene>
    <name evidence="3 5" type="primary">Cfap20</name>
</gene>
<organism evidence="3 4">
    <name type="scientific">Rattus norvegicus</name>
    <name type="common">Rat</name>
    <dbReference type="NCBI Taxonomy" id="10116"/>
    <lineage>
        <taxon>Eukaryota</taxon>
        <taxon>Metazoa</taxon>
        <taxon>Chordata</taxon>
        <taxon>Craniata</taxon>
        <taxon>Vertebrata</taxon>
        <taxon>Euteleostomi</taxon>
        <taxon>Mammalia</taxon>
        <taxon>Eutheria</taxon>
        <taxon>Euarchontoglires</taxon>
        <taxon>Glires</taxon>
        <taxon>Rodentia</taxon>
        <taxon>Myomorpha</taxon>
        <taxon>Muroidea</taxon>
        <taxon>Muridae</taxon>
        <taxon>Murinae</taxon>
        <taxon>Rattus</taxon>
    </lineage>
</organism>
<sequence length="261" mass="29134">CASGRRAQACGGIRGWPRRRSASSQAGLAARAAVAVVSVLRWLCVHRGLRIRRFPPSVAAAQCPSFGPAAPSLFRRSVPISSPGPRAAAGPRLARCSRTRSRAASSPSSTASAASPCRSGTKSTTYITCPADPKKTLGIKLPFLVMIIKNLKKYFTFEVQVLDDKNVRRRFRASNYQSTTRVKPFICTMPMRLDDGWNQIQFNLSDFTRRAYGTNYIETLRVQIHANCRIRRVYFSDRLYSEDELPAEFKLYLPVQNKAKQ</sequence>
<dbReference type="Proteomes" id="UP000002494">
    <property type="component" value="Chromosome 19"/>
</dbReference>
<protein>
    <submittedName>
        <fullName evidence="3">Cilia and flagella associated protein 20</fullName>
    </submittedName>
</protein>
<dbReference type="AlphaFoldDB" id="A0A8I6A0V5"/>
<evidence type="ECO:0000313" key="5">
    <source>
        <dbReference type="RGD" id="1308493"/>
    </source>
</evidence>
<evidence type="ECO:0000259" key="2">
    <source>
        <dbReference type="Pfam" id="PF05018"/>
    </source>
</evidence>
<dbReference type="RGD" id="1308493">
    <property type="gene designation" value="Cfap20"/>
</dbReference>
<dbReference type="Ensembl" id="ENSRNOT00000113232.2">
    <property type="protein sequence ID" value="ENSRNOP00000086249.2"/>
    <property type="gene ID" value="ENSRNOG00000042179.5"/>
</dbReference>
<dbReference type="Pfam" id="PF05018">
    <property type="entry name" value="CFA20_dom"/>
    <property type="match status" value="1"/>
</dbReference>
<dbReference type="PANTHER" id="PTHR12458">
    <property type="entry name" value="ORF PROTEIN"/>
    <property type="match status" value="1"/>
</dbReference>
<reference evidence="3" key="2">
    <citation type="submission" date="2025-08" db="UniProtKB">
        <authorList>
            <consortium name="Ensembl"/>
        </authorList>
    </citation>
    <scope>IDENTIFICATION</scope>
    <source>
        <strain evidence="3">Brown Norway</strain>
    </source>
</reference>
<evidence type="ECO:0000313" key="3">
    <source>
        <dbReference type="Ensembl" id="ENSRNOP00000086249.2"/>
    </source>
</evidence>
<evidence type="ECO:0000313" key="4">
    <source>
        <dbReference type="Proteomes" id="UP000002494"/>
    </source>
</evidence>
<dbReference type="GO" id="GO:0060271">
    <property type="term" value="P:cilium assembly"/>
    <property type="evidence" value="ECO:0007669"/>
    <property type="project" value="Ensembl"/>
</dbReference>
<dbReference type="GeneTree" id="ENSGT00390000004554"/>
<feature type="compositionally biased region" description="Low complexity" evidence="1">
    <location>
        <begin position="102"/>
        <end position="119"/>
    </location>
</feature>
<proteinExistence type="predicted"/>
<dbReference type="GO" id="GO:2000253">
    <property type="term" value="P:positive regulation of feeding behavior"/>
    <property type="evidence" value="ECO:0007669"/>
    <property type="project" value="Ensembl"/>
</dbReference>
<dbReference type="InterPro" id="IPR040441">
    <property type="entry name" value="CFA20/CFAP20DC"/>
</dbReference>
<accession>A0A8I6A0V5</accession>
<feature type="region of interest" description="Disordered" evidence="1">
    <location>
        <begin position="81"/>
        <end position="123"/>
    </location>
</feature>
<reference evidence="3" key="1">
    <citation type="submission" date="2024-01" db="EMBL/GenBank/DDBJ databases">
        <title>GRCr8: a new rat reference genome assembly contstructed from accurate long reads and long range scaffolding.</title>
        <authorList>
            <person name="Doris P.A."/>
            <person name="Kalbfleisch T."/>
            <person name="Li K."/>
            <person name="Howe K."/>
            <person name="Wood J."/>
        </authorList>
    </citation>
    <scope>NUCLEOTIDE SEQUENCE [LARGE SCALE GENOMIC DNA]</scope>
    <source>
        <strain evidence="3">Brown Norway</strain>
    </source>
</reference>
<dbReference type="GO" id="GO:0060296">
    <property type="term" value="P:regulation of cilium beat frequency involved in ciliary motility"/>
    <property type="evidence" value="ECO:0007669"/>
    <property type="project" value="Ensembl"/>
</dbReference>